<proteinExistence type="predicted"/>
<dbReference type="AlphaFoldDB" id="A0A1Z4KUH6"/>
<organism evidence="2 3">
    <name type="scientific">Trichormus variabilis NIES-23</name>
    <dbReference type="NCBI Taxonomy" id="1973479"/>
    <lineage>
        <taxon>Bacteria</taxon>
        <taxon>Bacillati</taxon>
        <taxon>Cyanobacteriota</taxon>
        <taxon>Cyanophyceae</taxon>
        <taxon>Nostocales</taxon>
        <taxon>Nostocaceae</taxon>
        <taxon>Trichormus</taxon>
    </lineage>
</organism>
<geneLocation type="plasmid" evidence="2">
    <name>plasmid1</name>
</geneLocation>
<reference evidence="2 3" key="1">
    <citation type="submission" date="2017-06" db="EMBL/GenBank/DDBJ databases">
        <title>Genome sequencing of cyanobaciteial culture collection at National Institute for Environmental Studies (NIES).</title>
        <authorList>
            <person name="Hirose Y."/>
            <person name="Shimura Y."/>
            <person name="Fujisawa T."/>
            <person name="Nakamura Y."/>
            <person name="Kawachi M."/>
        </authorList>
    </citation>
    <scope>NUCLEOTIDE SEQUENCE [LARGE SCALE GENOMIC DNA]</scope>
    <source>
        <strain evidence="2 3">NIES-23</strain>
        <plasmid evidence="3">Plasmid Plasmid1 dna</plasmid>
    </source>
</reference>
<evidence type="ECO:0000256" key="1">
    <source>
        <dbReference type="SAM" id="MobiDB-lite"/>
    </source>
</evidence>
<dbReference type="Proteomes" id="UP000217507">
    <property type="component" value="Plasmid Plasmid1 dna"/>
</dbReference>
<name>A0A1Z4KUH6_ANAVA</name>
<evidence type="ECO:0000313" key="2">
    <source>
        <dbReference type="EMBL" id="BAY72680.1"/>
    </source>
</evidence>
<dbReference type="EMBL" id="AP018217">
    <property type="protein sequence ID" value="BAY72680.1"/>
    <property type="molecule type" value="Genomic_DNA"/>
</dbReference>
<accession>A0A1Z4KUH6</accession>
<keyword evidence="2" id="KW-0614">Plasmid</keyword>
<feature type="compositionally biased region" description="Basic and acidic residues" evidence="1">
    <location>
        <begin position="196"/>
        <end position="206"/>
    </location>
</feature>
<sequence length="376" mass="43313">MTSKLITPESPLLVPPLLAVEIGLTEAMILQQIHYFCQISKHIKRDGRRWFWKTLKDWGETLPFLKPSAIRRAIANLRDNFKLIDVCRHSEKTWYQANWFTVNVENVQALWNRICQNQQIDVSNLDISICSHTADHNKDFPLKDFTSQQHSAVEFEKSEEVKPEILECKQEVICQTPELELSQVTHFVDEPEQDDSTSKTDHHDGHSSAAVSSFHNEDSGDDYTDLQEKSVQPSQQEVQEILQQLREIPCTPKFRLNGEIQRTVKRYWANVPGAIAKRCCFQQIAYLKEAVRTWKGIKSPEAVFVAACRERRKPEAQQAKSDAIAWFDWARQQRIVIAMSGEVVYTADGEAVALAEMMRRYPVIEDGRTVARKSWG</sequence>
<gene>
    <name evidence="2" type="ORF">NIES23_55080</name>
</gene>
<protein>
    <submittedName>
        <fullName evidence="2">Uncharacterized protein</fullName>
    </submittedName>
</protein>
<feature type="region of interest" description="Disordered" evidence="1">
    <location>
        <begin position="189"/>
        <end position="234"/>
    </location>
</feature>
<evidence type="ECO:0000313" key="3">
    <source>
        <dbReference type="Proteomes" id="UP000217507"/>
    </source>
</evidence>